<feature type="transmembrane region" description="Helical" evidence="6">
    <location>
        <begin position="1751"/>
        <end position="1772"/>
    </location>
</feature>
<dbReference type="Pfam" id="PF25023">
    <property type="entry name" value="TEN_YD-shell"/>
    <property type="match status" value="1"/>
</dbReference>
<dbReference type="Pfam" id="PF03534">
    <property type="entry name" value="SpvB"/>
    <property type="match status" value="1"/>
</dbReference>
<dbReference type="PANTHER" id="PTHR32305:SF15">
    <property type="entry name" value="PROTEIN RHSA-RELATED"/>
    <property type="match status" value="1"/>
</dbReference>
<dbReference type="SUPFAM" id="SSF69318">
    <property type="entry name" value="Integrin alpha N-terminal domain"/>
    <property type="match status" value="1"/>
</dbReference>
<dbReference type="RefSeq" id="WP_262433562.1">
    <property type="nucleotide sequence ID" value="NZ_JACRTF010000001.1"/>
</dbReference>
<dbReference type="InterPro" id="IPR022385">
    <property type="entry name" value="Rhs_assc_core"/>
</dbReference>
<keyword evidence="6" id="KW-0812">Transmembrane</keyword>
<feature type="transmembrane region" description="Helical" evidence="6">
    <location>
        <begin position="1722"/>
        <end position="1739"/>
    </location>
</feature>
<dbReference type="EMBL" id="JACRTF010000001">
    <property type="protein sequence ID" value="MBC8592360.1"/>
    <property type="molecule type" value="Genomic_DNA"/>
</dbReference>
<organism evidence="8 9">
    <name type="scientific">Jilunia laotingensis</name>
    <dbReference type="NCBI Taxonomy" id="2763675"/>
    <lineage>
        <taxon>Bacteria</taxon>
        <taxon>Pseudomonadati</taxon>
        <taxon>Bacteroidota</taxon>
        <taxon>Bacteroidia</taxon>
        <taxon>Bacteroidales</taxon>
        <taxon>Bacteroidaceae</taxon>
        <taxon>Jilunia</taxon>
    </lineage>
</organism>
<comment type="subcellular location">
    <subcellularLocation>
        <location evidence="1">Secreted</location>
    </subcellularLocation>
</comment>
<gene>
    <name evidence="8" type="ORF">H8744_03705</name>
</gene>
<dbReference type="InterPro" id="IPR050708">
    <property type="entry name" value="T6SS_VgrG/RHS"/>
</dbReference>
<evidence type="ECO:0000256" key="3">
    <source>
        <dbReference type="ARBA" id="ARBA00022729"/>
    </source>
</evidence>
<dbReference type="PANTHER" id="PTHR32305">
    <property type="match status" value="1"/>
</dbReference>
<reference evidence="8" key="1">
    <citation type="submission" date="2020-08" db="EMBL/GenBank/DDBJ databases">
        <title>Genome public.</title>
        <authorList>
            <person name="Liu C."/>
            <person name="Sun Q."/>
        </authorList>
    </citation>
    <scope>NUCLEOTIDE SEQUENCE</scope>
    <source>
        <strain evidence="8">N12</strain>
    </source>
</reference>
<dbReference type="InterPro" id="IPR031325">
    <property type="entry name" value="RHS_repeat"/>
</dbReference>
<keyword evidence="6" id="KW-0472">Membrane</keyword>
<evidence type="ECO:0000259" key="7">
    <source>
        <dbReference type="Pfam" id="PF25023"/>
    </source>
</evidence>
<evidence type="ECO:0000313" key="8">
    <source>
        <dbReference type="EMBL" id="MBC8592360.1"/>
    </source>
</evidence>
<evidence type="ECO:0000256" key="4">
    <source>
        <dbReference type="ARBA" id="ARBA00022737"/>
    </source>
</evidence>
<dbReference type="Pfam" id="PF05593">
    <property type="entry name" value="RHS_repeat"/>
    <property type="match status" value="1"/>
</dbReference>
<dbReference type="Gene3D" id="2.40.128.340">
    <property type="match status" value="1"/>
</dbReference>
<evidence type="ECO:0000313" key="9">
    <source>
        <dbReference type="Proteomes" id="UP000651085"/>
    </source>
</evidence>
<evidence type="ECO:0000256" key="5">
    <source>
        <dbReference type="ARBA" id="ARBA00023026"/>
    </source>
</evidence>
<keyword evidence="6" id="KW-1133">Transmembrane helix</keyword>
<name>A0A926F5M8_9BACT</name>
<keyword evidence="2" id="KW-0964">Secreted</keyword>
<dbReference type="InterPro" id="IPR056823">
    <property type="entry name" value="TEN-like_YD-shell"/>
</dbReference>
<proteinExistence type="predicted"/>
<keyword evidence="9" id="KW-1185">Reference proteome</keyword>
<dbReference type="Proteomes" id="UP000651085">
    <property type="component" value="Unassembled WGS sequence"/>
</dbReference>
<keyword evidence="3" id="KW-0732">Signal</keyword>
<keyword evidence="4" id="KW-0677">Repeat</keyword>
<sequence>MKKHTLVIMSLILFLLLGISTLVRADGLPTFDWNKMSSPSVVSGISALPVVYQEIPDPSRTLDTSMKVGRIEGTVDVSSTGAATYQIPIKVLDGTNKMQPQITVGYNSQSGNGIMGYGWNVSAISFITRTGKNFYFDGTSEAVQLGLSDNLLLDGKRLIRIIGSYLSIGSVYAPEVEDYSLVDYVTINGRDAFRVRTKDGMVYEYGTNSDSYIKAQNSNYALYWLLSKVSDRHGNYMLYHYDTNLSSGEFRISSIEYTGNTNVAPYNRVDFVYNTRDDAIESYVAGNMVSQRVLLTGIKSSSHGKVLKEYKFKYIYDHYYSKLSEIEEYGLNGSRYNSTIINWGDIDGEYSRYANEYLATLSSTYHGAYPDFLDFNGDGMTDMMVYPNKKPGEYNSSDEAVLYLAYSSYGNTAFAKKFIFTLNENFVRFAYADLNGDGKLDLIYINKLDRFDYDFHYLLSDGEGYSTGLSASFSNEDPRILVGDFNGDGKMEVLTRDGKLYNEERTVIASGGIDDWGDDYVYCYPNSTYIVDFDGDGKSDILAMNGNSSWVYTLRGNTFVKLPTFTGSTLKNWAFNYFGDFNGDGKTDVLCKEAYNPANVALYLSTGTSFVKKQITGHDISSKVYVGDCNKDGKSEIVHCGITTDGKLRIKVGTFNGTNFDTEYYTSRYMDPAVIKDNPENIAQSNIAVGDFDGDGRAELILGGYTDTNVIFEFNDKMNLLVKEIIDGYNKRVQFQYAPLTQSGIYTDTGGTEEFSVMNPKFPLYVVSYKRINAGSSYQASSYYYENVCVHCQGKGLLCFKNIEEIDRQKQTKIIYSYSYNTDAYLPLLWKKEVKTTDGSLLYEQASYFSILSKGSKRYESLLMKRTETDKLKGTTISERFEGYYVGIPRGVTTTTNNYSEKRKTTVFNVETATQRLLGLPLEVTILKRKVGKEPWPELTLYNYDALYNLQSKETCISSRDNRISQDSYTYDSFGNILTASVRPYGSDNQLKTSYKYSANGLNLIEKTDPMGFKTSYFYDERGLLTQRKDFRGNATTFSYDDMGELVQTSYPEGVIEKRNVSWETSVPEALYSVRINSSKEPESVAYYNLMGQEVKTGIRQYNGRMLYVDNTYDTNCLLQKKSLPYTGSSASLWDTYTYDQFDRLTKIKYASGREDTYSYSGTSITENKNGIQTVRTTDSRGKLIKVTDASGTVCYSYLSNGSPDSISVNDAIYTTFDYDEYGRQIKLIDPNTGTKTMTYDHCGNVASETNGNGNVVEYRYDNYNRKIKQEYVGELTTDYSYNEDDGLLASEISSNGTSKTYTYDEYGNLLSEYERSGVNGFNLGKNYVYDKGLVSRIYYTYEPQPFATMAIGNEKYEYLNGHLVKIYWNDKEVWEISGINDQGLITDCTTGALSRTYAYDSYGSLLRRTVKNLNTGVMMQAFGYHFSPTSGNLMWRKDEKRNLQENFEYDMLNRLTSFGGATAKYSMEGNIEYLSTVGSMKYDREKPYAIESLTLSPSSLQNTDKQEVIYNKMNLPSKISQGGNNATFTYYGNGERAKMRITRPDPWTKIVGGLYYDHYYFGNKCEVIYDEYTQSCKRILYVGGDAYNASAVYVQNGASEWKLYYICRDYLGSITLVTDASGNSIQELSYDAWGNLRSPVNHIVYASGKAPELFLGRGYTGHEHLPLFGLINMNARLYDPLIGRFLSPDPYVQLPDNLQSFNRYTYGMNNPLCYVDQNGEFWWFVAAAAIGGFANLVCNWDNIDNLGQGLAYFGVGAFAGVAGLAAGGAAAAALGPIAGFAGGSVVGMASGAVSGFVLGGGNALVGGASFGEAFEKGMVGFFSGGLTGGITGGLTSGFTSYMQGKNFWNGDNIALGRNAFSLKNTPLEELERHNPNAFLPDEIPDIAALDSPMSSTESLINQRMTPYQKGELGVQAAIEDFKSEGGIIYSKEVSVELNGVRNRFDFVGEKNNMLYLYEIKNGAAAGFTKNQKINLPQFLMNKPTFIPVGGNAMQVPNFQNIVPLRQPYTGNYIVVIKHVF</sequence>
<dbReference type="InterPro" id="IPR028994">
    <property type="entry name" value="Integrin_alpha_N"/>
</dbReference>
<accession>A0A926F5M8</accession>
<evidence type="ECO:0000256" key="6">
    <source>
        <dbReference type="SAM" id="Phobius"/>
    </source>
</evidence>
<dbReference type="Gene3D" id="2.180.10.10">
    <property type="entry name" value="RHS repeat-associated core"/>
    <property type="match status" value="2"/>
</dbReference>
<evidence type="ECO:0000256" key="1">
    <source>
        <dbReference type="ARBA" id="ARBA00004613"/>
    </source>
</evidence>
<evidence type="ECO:0000256" key="2">
    <source>
        <dbReference type="ARBA" id="ARBA00022525"/>
    </source>
</evidence>
<dbReference type="Pfam" id="PF13517">
    <property type="entry name" value="FG-GAP_3"/>
    <property type="match status" value="2"/>
</dbReference>
<dbReference type="NCBIfam" id="TIGR03696">
    <property type="entry name" value="Rhs_assc_core"/>
    <property type="match status" value="1"/>
</dbReference>
<feature type="transmembrane region" description="Helical" evidence="6">
    <location>
        <begin position="1778"/>
        <end position="1799"/>
    </location>
</feature>
<dbReference type="InterPro" id="IPR003284">
    <property type="entry name" value="Sal_SpvB"/>
</dbReference>
<dbReference type="GO" id="GO:0005737">
    <property type="term" value="C:cytoplasm"/>
    <property type="evidence" value="ECO:0007669"/>
    <property type="project" value="InterPro"/>
</dbReference>
<feature type="domain" description="Teneurin-like YD-shell" evidence="7">
    <location>
        <begin position="1384"/>
        <end position="1712"/>
    </location>
</feature>
<protein>
    <submittedName>
        <fullName evidence="8">VCBS repeat-containing protein</fullName>
    </submittedName>
</protein>
<dbReference type="GO" id="GO:0005576">
    <property type="term" value="C:extracellular region"/>
    <property type="evidence" value="ECO:0007669"/>
    <property type="project" value="UniProtKB-SubCell"/>
</dbReference>
<comment type="caution">
    <text evidence="8">The sequence shown here is derived from an EMBL/GenBank/DDBJ whole genome shotgun (WGS) entry which is preliminary data.</text>
</comment>
<keyword evidence="5" id="KW-0843">Virulence</keyword>
<dbReference type="InterPro" id="IPR013517">
    <property type="entry name" value="FG-GAP"/>
</dbReference>